<organism evidence="6 7">
    <name type="scientific">Herbaspirillum rhizosphaerae</name>
    <dbReference type="NCBI Taxonomy" id="346179"/>
    <lineage>
        <taxon>Bacteria</taxon>
        <taxon>Pseudomonadati</taxon>
        <taxon>Pseudomonadota</taxon>
        <taxon>Betaproteobacteria</taxon>
        <taxon>Burkholderiales</taxon>
        <taxon>Oxalobacteraceae</taxon>
        <taxon>Herbaspirillum</taxon>
    </lineage>
</organism>
<proteinExistence type="inferred from homology"/>
<sequence>MFFSNLKVSTRLTIGFGLLLCLMLSISFIGMYGVRNVNTHLLRITDINNAEIRALSAMRAELFEQSIVVRNIAIAESTGLSKQYAAQLQKHVTLYHDAEQRLEQLFLRFAETTTTERELMAEIKTQTAKAAPLLEKLREHANRGEITIIKEFLTGTLSELQAQRRATLAALAAIEDKQNLAAGIEAEKTSQDALRGIPVLSAIALVFGILAAAMVSRSLLNQLGGEPTYAAAVAQKIASGDLTSTVDTKDEEVASLLTAMKSMNHSLLTIVRKVRKGTATISVATTEIAKGNLDLSARTEEQAGSLEQTAAAMEQLTATVKQNADNALTANNLASNVCTMAGQGGSIVEQVVETMHAIDASSKRIVDIIDVINTIAFQTNILALNAAVEAARAGEEGRGFAVVAAEVRGLAQRSASAAKEIKGLIDDSVIKVDSGNRLVSEAGQTIQNVIAGIRHVAEVISDITHASREQSVGLNEITMAMAQMDQTTQENAALVEQAAAAAQSLQDQARELNSAVEVFVVDSAQREPEYAIRTIDITPPKNLNMSLA</sequence>
<dbReference type="InterPro" id="IPR051310">
    <property type="entry name" value="MCP_chemotaxis"/>
</dbReference>
<evidence type="ECO:0000259" key="5">
    <source>
        <dbReference type="PROSITE" id="PS50111"/>
    </source>
</evidence>
<evidence type="ECO:0000313" key="6">
    <source>
        <dbReference type="EMBL" id="MFL9879338.1"/>
    </source>
</evidence>
<dbReference type="RefSeq" id="WP_408168350.1">
    <property type="nucleotide sequence ID" value="NZ_JAQQFR010000008.1"/>
</dbReference>
<comment type="caution">
    <text evidence="6">The sequence shown here is derived from an EMBL/GenBank/DDBJ whole genome shotgun (WGS) entry which is preliminary data.</text>
</comment>
<evidence type="ECO:0000256" key="4">
    <source>
        <dbReference type="SAM" id="Phobius"/>
    </source>
</evidence>
<dbReference type="SUPFAM" id="SSF58104">
    <property type="entry name" value="Methyl-accepting chemotaxis protein (MCP) signaling domain"/>
    <property type="match status" value="1"/>
</dbReference>
<keyword evidence="7" id="KW-1185">Reference proteome</keyword>
<dbReference type="Gene3D" id="1.10.287.950">
    <property type="entry name" value="Methyl-accepting chemotaxis protein"/>
    <property type="match status" value="1"/>
</dbReference>
<keyword evidence="4" id="KW-0812">Transmembrane</keyword>
<dbReference type="CDD" id="cd11386">
    <property type="entry name" value="MCP_signal"/>
    <property type="match status" value="1"/>
</dbReference>
<keyword evidence="4" id="KW-0472">Membrane</keyword>
<evidence type="ECO:0000313" key="7">
    <source>
        <dbReference type="Proteomes" id="UP001629214"/>
    </source>
</evidence>
<evidence type="ECO:0000256" key="1">
    <source>
        <dbReference type="ARBA" id="ARBA00022481"/>
    </source>
</evidence>
<feature type="transmembrane region" description="Helical" evidence="4">
    <location>
        <begin position="12"/>
        <end position="34"/>
    </location>
</feature>
<name>A0ABW8Z8Y4_9BURK</name>
<evidence type="ECO:0000256" key="3">
    <source>
        <dbReference type="PROSITE-ProRule" id="PRU00284"/>
    </source>
</evidence>
<dbReference type="PRINTS" id="PR00260">
    <property type="entry name" value="CHEMTRNSDUCR"/>
</dbReference>
<gene>
    <name evidence="6" type="ORF">PQR63_13150</name>
</gene>
<keyword evidence="3" id="KW-0807">Transducer</keyword>
<dbReference type="InterPro" id="IPR004089">
    <property type="entry name" value="MCPsignal_dom"/>
</dbReference>
<protein>
    <submittedName>
        <fullName evidence="6">Methyl-accepting chemotaxis protein</fullName>
    </submittedName>
</protein>
<dbReference type="PANTHER" id="PTHR43531:SF14">
    <property type="entry name" value="METHYL-ACCEPTING CHEMOTAXIS PROTEIN I-RELATED"/>
    <property type="match status" value="1"/>
</dbReference>
<dbReference type="Proteomes" id="UP001629214">
    <property type="component" value="Unassembled WGS sequence"/>
</dbReference>
<dbReference type="InterPro" id="IPR004090">
    <property type="entry name" value="Chemotax_Me-accpt_rcpt"/>
</dbReference>
<dbReference type="Pfam" id="PF00015">
    <property type="entry name" value="MCPsignal"/>
    <property type="match status" value="1"/>
</dbReference>
<dbReference type="InterPro" id="IPR024478">
    <property type="entry name" value="HlyB_4HB_MCP"/>
</dbReference>
<keyword evidence="1" id="KW-0488">Methylation</keyword>
<keyword evidence="4" id="KW-1133">Transmembrane helix</keyword>
<accession>A0ABW8Z8Y4</accession>
<evidence type="ECO:0000256" key="2">
    <source>
        <dbReference type="ARBA" id="ARBA00029447"/>
    </source>
</evidence>
<dbReference type="Pfam" id="PF12729">
    <property type="entry name" value="4HB_MCP_1"/>
    <property type="match status" value="1"/>
</dbReference>
<feature type="domain" description="Methyl-accepting transducer" evidence="5">
    <location>
        <begin position="277"/>
        <end position="506"/>
    </location>
</feature>
<reference evidence="6 7" key="1">
    <citation type="journal article" date="2024" name="Chem. Sci.">
        <title>Discovery of megapolipeptins by genome mining of a Burkholderiales bacteria collection.</title>
        <authorList>
            <person name="Paulo B.S."/>
            <person name="Recchia M.J.J."/>
            <person name="Lee S."/>
            <person name="Fergusson C.H."/>
            <person name="Romanowski S.B."/>
            <person name="Hernandez A."/>
            <person name="Krull N."/>
            <person name="Liu D.Y."/>
            <person name="Cavanagh H."/>
            <person name="Bos A."/>
            <person name="Gray C.A."/>
            <person name="Murphy B.T."/>
            <person name="Linington R.G."/>
            <person name="Eustaquio A.S."/>
        </authorList>
    </citation>
    <scope>NUCLEOTIDE SEQUENCE [LARGE SCALE GENOMIC DNA]</scope>
    <source>
        <strain evidence="6 7">RL21-008-BIB-B</strain>
    </source>
</reference>
<comment type="similarity">
    <text evidence="2">Belongs to the methyl-accepting chemotaxis (MCP) protein family.</text>
</comment>
<dbReference type="PANTHER" id="PTHR43531">
    <property type="entry name" value="PROTEIN ICFG"/>
    <property type="match status" value="1"/>
</dbReference>
<dbReference type="PROSITE" id="PS50111">
    <property type="entry name" value="CHEMOTAXIS_TRANSDUC_2"/>
    <property type="match status" value="1"/>
</dbReference>
<dbReference type="EMBL" id="JAQQFR010000008">
    <property type="protein sequence ID" value="MFL9879338.1"/>
    <property type="molecule type" value="Genomic_DNA"/>
</dbReference>
<dbReference type="SMART" id="SM00283">
    <property type="entry name" value="MA"/>
    <property type="match status" value="1"/>
</dbReference>